<dbReference type="Proteomes" id="UP001141552">
    <property type="component" value="Unassembled WGS sequence"/>
</dbReference>
<keyword evidence="7" id="KW-1185">Reference proteome</keyword>
<evidence type="ECO:0000256" key="5">
    <source>
        <dbReference type="ARBA" id="ARBA00023242"/>
    </source>
</evidence>
<proteinExistence type="predicted"/>
<comment type="caution">
    <text evidence="6">The sequence shown here is derived from an EMBL/GenBank/DDBJ whole genome shotgun (WGS) entry which is preliminary data.</text>
</comment>
<feature type="non-terminal residue" evidence="6">
    <location>
        <position position="271"/>
    </location>
</feature>
<dbReference type="CDD" id="cd10017">
    <property type="entry name" value="B3_DNA"/>
    <property type="match status" value="1"/>
</dbReference>
<dbReference type="InterPro" id="IPR015300">
    <property type="entry name" value="DNA-bd_pseudobarrel_sf"/>
</dbReference>
<dbReference type="OrthoDB" id="1698378at2759"/>
<gene>
    <name evidence="6" type="ORF">Tsubulata_042956</name>
</gene>
<organism evidence="6 7">
    <name type="scientific">Turnera subulata</name>
    <dbReference type="NCBI Taxonomy" id="218843"/>
    <lineage>
        <taxon>Eukaryota</taxon>
        <taxon>Viridiplantae</taxon>
        <taxon>Streptophyta</taxon>
        <taxon>Embryophyta</taxon>
        <taxon>Tracheophyta</taxon>
        <taxon>Spermatophyta</taxon>
        <taxon>Magnoliopsida</taxon>
        <taxon>eudicotyledons</taxon>
        <taxon>Gunneridae</taxon>
        <taxon>Pentapetalae</taxon>
        <taxon>rosids</taxon>
        <taxon>fabids</taxon>
        <taxon>Malpighiales</taxon>
        <taxon>Passifloraceae</taxon>
        <taxon>Turnera</taxon>
    </lineage>
</organism>
<dbReference type="AlphaFoldDB" id="A0A9Q0F714"/>
<evidence type="ECO:0008006" key="8">
    <source>
        <dbReference type="Google" id="ProtNLM"/>
    </source>
</evidence>
<keyword evidence="2" id="KW-0805">Transcription regulation</keyword>
<dbReference type="SUPFAM" id="SSF101936">
    <property type="entry name" value="DNA-binding pseudobarrel domain"/>
    <property type="match status" value="2"/>
</dbReference>
<evidence type="ECO:0000313" key="7">
    <source>
        <dbReference type="Proteomes" id="UP001141552"/>
    </source>
</evidence>
<evidence type="ECO:0000313" key="6">
    <source>
        <dbReference type="EMBL" id="KAJ4825365.1"/>
    </source>
</evidence>
<reference evidence="6" key="1">
    <citation type="submission" date="2022-02" db="EMBL/GenBank/DDBJ databases">
        <authorList>
            <person name="Henning P.M."/>
            <person name="McCubbin A.G."/>
            <person name="Shore J.S."/>
        </authorList>
    </citation>
    <scope>NUCLEOTIDE SEQUENCE</scope>
    <source>
        <strain evidence="6">F60SS</strain>
        <tissue evidence="6">Leaves</tissue>
    </source>
</reference>
<dbReference type="Gene3D" id="2.40.330.10">
    <property type="entry name" value="DNA-binding pseudobarrel domain"/>
    <property type="match status" value="2"/>
</dbReference>
<comment type="subcellular location">
    <subcellularLocation>
        <location evidence="1">Nucleus</location>
    </subcellularLocation>
</comment>
<dbReference type="GO" id="GO:0003677">
    <property type="term" value="F:DNA binding"/>
    <property type="evidence" value="ECO:0007669"/>
    <property type="project" value="UniProtKB-KW"/>
</dbReference>
<keyword evidence="5" id="KW-0539">Nucleus</keyword>
<protein>
    <recommendedName>
        <fullName evidence="8">TF-B3 domain-containing protein</fullName>
    </recommendedName>
</protein>
<evidence type="ECO:0000256" key="1">
    <source>
        <dbReference type="ARBA" id="ARBA00004123"/>
    </source>
</evidence>
<reference evidence="6" key="2">
    <citation type="journal article" date="2023" name="Plants (Basel)">
        <title>Annotation of the Turnera subulata (Passifloraceae) Draft Genome Reveals the S-Locus Evolved after the Divergence of Turneroideae from Passifloroideae in a Stepwise Manner.</title>
        <authorList>
            <person name="Henning P.M."/>
            <person name="Roalson E.H."/>
            <person name="Mir W."/>
            <person name="McCubbin A.G."/>
            <person name="Shore J.S."/>
        </authorList>
    </citation>
    <scope>NUCLEOTIDE SEQUENCE</scope>
    <source>
        <strain evidence="6">F60SS</strain>
    </source>
</reference>
<accession>A0A9Q0F714</accession>
<dbReference type="EMBL" id="JAKUCV010006926">
    <property type="protein sequence ID" value="KAJ4825365.1"/>
    <property type="molecule type" value="Genomic_DNA"/>
</dbReference>
<dbReference type="GO" id="GO:0005634">
    <property type="term" value="C:nucleus"/>
    <property type="evidence" value="ECO:0007669"/>
    <property type="project" value="UniProtKB-SubCell"/>
</dbReference>
<evidence type="ECO:0000256" key="3">
    <source>
        <dbReference type="ARBA" id="ARBA00023125"/>
    </source>
</evidence>
<sequence length="271" mass="32051">LSRTDVNVRFSFPTRCLEYLSEFERKLDNYADLKVVLVREVDHLLGSQYKIEVKRRIILLGKEIWADTDIRTRFSFPTKKLGRLAGWEGQNYYVDLMVKDSKAKLWAFRCWKRRNGRHLKPWLHGEWLEFVGHYGLKIGDKVVLVREDDPFLGSQYRIEAKRRIILLGQEIWVDVIECFAELEEGQSHSVDLTVKDSRQRVWTFSCRKRRNGSHPKPWLSGEWLRFVKHCGLKIGDKVVMVQEDDQFLGSQYRIEAKRRIIVLGQGIWADV</sequence>
<feature type="non-terminal residue" evidence="6">
    <location>
        <position position="1"/>
    </location>
</feature>
<keyword evidence="4" id="KW-0804">Transcription</keyword>
<keyword evidence="3" id="KW-0238">DNA-binding</keyword>
<dbReference type="InterPro" id="IPR003340">
    <property type="entry name" value="B3_DNA-bd"/>
</dbReference>
<evidence type="ECO:0000256" key="4">
    <source>
        <dbReference type="ARBA" id="ARBA00023163"/>
    </source>
</evidence>
<evidence type="ECO:0000256" key="2">
    <source>
        <dbReference type="ARBA" id="ARBA00023015"/>
    </source>
</evidence>
<name>A0A9Q0F714_9ROSI</name>